<dbReference type="InterPro" id="IPR051534">
    <property type="entry name" value="CBASS_pafABC_assoc_protein"/>
</dbReference>
<organism evidence="2 3">
    <name type="scientific">Candidatus Faecalibacterium faecigallinarum</name>
    <dbReference type="NCBI Taxonomy" id="2838577"/>
    <lineage>
        <taxon>Bacteria</taxon>
        <taxon>Bacillati</taxon>
        <taxon>Bacillota</taxon>
        <taxon>Clostridia</taxon>
        <taxon>Eubacteriales</taxon>
        <taxon>Oscillospiraceae</taxon>
        <taxon>Faecalibacterium</taxon>
    </lineage>
</organism>
<dbReference type="PANTHER" id="PTHR34580:SF1">
    <property type="entry name" value="PROTEIN PAFC"/>
    <property type="match status" value="1"/>
</dbReference>
<dbReference type="Gene3D" id="1.10.10.10">
    <property type="entry name" value="Winged helix-like DNA-binding domain superfamily/Winged helix DNA-binding domain"/>
    <property type="match status" value="1"/>
</dbReference>
<dbReference type="EMBL" id="DWWN01000035">
    <property type="protein sequence ID" value="HJC45531.1"/>
    <property type="molecule type" value="Genomic_DNA"/>
</dbReference>
<evidence type="ECO:0000259" key="1">
    <source>
        <dbReference type="Pfam" id="PF13280"/>
    </source>
</evidence>
<proteinExistence type="predicted"/>
<reference evidence="2" key="2">
    <citation type="submission" date="2021-04" db="EMBL/GenBank/DDBJ databases">
        <authorList>
            <person name="Gilroy R."/>
        </authorList>
    </citation>
    <scope>NUCLEOTIDE SEQUENCE</scope>
    <source>
        <strain evidence="2">ChiSjej5B23-2810</strain>
    </source>
</reference>
<name>A0A9D2P737_9FIRM</name>
<sequence length="321" mass="37231">MQKGGIIVETIAEAKSTRLLEIYARLVHGDVLSKAALSLQYHVSERSVQRDMESLRAFVAHQGVGQDVVYDYKQKGYRLIQTDPKGLSNSEILAVCKILLESRSLRRDEMLPILEKLVECAVPEPNKKLVGELIANESFHYIPPHHGKAILPNLWELGQAVRHQQVVEIEYERMKDHELVKRRVQPVGIMFSEYYFYLTAFLEDKTHFENPGDLFPTIYRIDRIASFQVLDEHFRVPYRDRFEEGEFRKRVQFMYGGKLQHIKFRYTGPSIEAVLDRLPTAKIVEEAEDGWTVEAEVFGKGIDMWVRSQGEYISEVEEKKA</sequence>
<reference evidence="2" key="1">
    <citation type="journal article" date="2021" name="PeerJ">
        <title>Extensive microbial diversity within the chicken gut microbiome revealed by metagenomics and culture.</title>
        <authorList>
            <person name="Gilroy R."/>
            <person name="Ravi A."/>
            <person name="Getino M."/>
            <person name="Pursley I."/>
            <person name="Horton D.L."/>
            <person name="Alikhan N.F."/>
            <person name="Baker D."/>
            <person name="Gharbi K."/>
            <person name="Hall N."/>
            <person name="Watson M."/>
            <person name="Adriaenssens E.M."/>
            <person name="Foster-Nyarko E."/>
            <person name="Jarju S."/>
            <person name="Secka A."/>
            <person name="Antonio M."/>
            <person name="Oren A."/>
            <person name="Chaudhuri R.R."/>
            <person name="La Ragione R."/>
            <person name="Hildebrand F."/>
            <person name="Pallen M.J."/>
        </authorList>
    </citation>
    <scope>NUCLEOTIDE SEQUENCE</scope>
    <source>
        <strain evidence="2">ChiSjej5B23-2810</strain>
    </source>
</reference>
<protein>
    <submittedName>
        <fullName evidence="2">WYL domain-containing protein</fullName>
    </submittedName>
</protein>
<dbReference type="Proteomes" id="UP000823906">
    <property type="component" value="Unassembled WGS sequence"/>
</dbReference>
<dbReference type="Pfam" id="PF13280">
    <property type="entry name" value="WYL"/>
    <property type="match status" value="1"/>
</dbReference>
<dbReference type="PROSITE" id="PS52050">
    <property type="entry name" value="WYL"/>
    <property type="match status" value="1"/>
</dbReference>
<comment type="caution">
    <text evidence="2">The sequence shown here is derived from an EMBL/GenBank/DDBJ whole genome shotgun (WGS) entry which is preliminary data.</text>
</comment>
<dbReference type="InterPro" id="IPR036388">
    <property type="entry name" value="WH-like_DNA-bd_sf"/>
</dbReference>
<dbReference type="PANTHER" id="PTHR34580">
    <property type="match status" value="1"/>
</dbReference>
<evidence type="ECO:0000313" key="2">
    <source>
        <dbReference type="EMBL" id="HJC45531.1"/>
    </source>
</evidence>
<dbReference type="AlphaFoldDB" id="A0A9D2P737"/>
<feature type="domain" description="WYL" evidence="1">
    <location>
        <begin position="154"/>
        <end position="229"/>
    </location>
</feature>
<evidence type="ECO:0000313" key="3">
    <source>
        <dbReference type="Proteomes" id="UP000823906"/>
    </source>
</evidence>
<accession>A0A9D2P737</accession>
<gene>
    <name evidence="2" type="ORF">H9703_05275</name>
</gene>
<dbReference type="InterPro" id="IPR026881">
    <property type="entry name" value="WYL_dom"/>
</dbReference>